<evidence type="ECO:0000256" key="1">
    <source>
        <dbReference type="ARBA" id="ARBA00022723"/>
    </source>
</evidence>
<evidence type="ECO:0000256" key="4">
    <source>
        <dbReference type="ARBA" id="ARBA00023277"/>
    </source>
</evidence>
<keyword evidence="3" id="KW-0464">Manganese</keyword>
<dbReference type="Gene3D" id="3.30.540.10">
    <property type="entry name" value="Fructose-1,6-Bisphosphatase, subunit A, domain 1"/>
    <property type="match status" value="1"/>
</dbReference>
<reference evidence="5" key="1">
    <citation type="submission" date="2020-05" db="EMBL/GenBank/DDBJ databases">
        <authorList>
            <person name="Chiriac C."/>
            <person name="Salcher M."/>
            <person name="Ghai R."/>
            <person name="Kavagutti S V."/>
        </authorList>
    </citation>
    <scope>NUCLEOTIDE SEQUENCE</scope>
</reference>
<dbReference type="PANTHER" id="PTHR30447:SF0">
    <property type="entry name" value="FRUCTOSE-1,6-BISPHOSPHATASE 1 CLASS 2-RELATED"/>
    <property type="match status" value="1"/>
</dbReference>
<dbReference type="EMBL" id="CAEZWU010000011">
    <property type="protein sequence ID" value="CAB4659027.1"/>
    <property type="molecule type" value="Genomic_DNA"/>
</dbReference>
<dbReference type="SUPFAM" id="SSF56655">
    <property type="entry name" value="Carbohydrate phosphatase"/>
    <property type="match status" value="1"/>
</dbReference>
<sequence>MGRLWVKNDAEAKIARDAGYDLSKVLTVNDLCSGEDVFFAATGVTDGELLRGVRYDSYGARSQSLVMRSRSGTVRVIDTQHRVDRIGQYSSVEFR</sequence>
<evidence type="ECO:0000256" key="3">
    <source>
        <dbReference type="ARBA" id="ARBA00023211"/>
    </source>
</evidence>
<dbReference type="GO" id="GO:0006071">
    <property type="term" value="P:glycerol metabolic process"/>
    <property type="evidence" value="ECO:0007669"/>
    <property type="project" value="InterPro"/>
</dbReference>
<proteinExistence type="predicted"/>
<keyword evidence="1" id="KW-0479">Metal-binding</keyword>
<evidence type="ECO:0000313" key="5">
    <source>
        <dbReference type="EMBL" id="CAB4659027.1"/>
    </source>
</evidence>
<keyword evidence="4" id="KW-0119">Carbohydrate metabolism</keyword>
<dbReference type="GO" id="GO:0042132">
    <property type="term" value="F:fructose 1,6-bisphosphate 1-phosphatase activity"/>
    <property type="evidence" value="ECO:0007669"/>
    <property type="project" value="InterPro"/>
</dbReference>
<dbReference type="GO" id="GO:0006094">
    <property type="term" value="P:gluconeogenesis"/>
    <property type="evidence" value="ECO:0007669"/>
    <property type="project" value="InterPro"/>
</dbReference>
<gene>
    <name evidence="5" type="ORF">UFOPK2292_00140</name>
</gene>
<dbReference type="GO" id="GO:0005829">
    <property type="term" value="C:cytosol"/>
    <property type="evidence" value="ECO:0007669"/>
    <property type="project" value="TreeGrafter"/>
</dbReference>
<organism evidence="5">
    <name type="scientific">freshwater metagenome</name>
    <dbReference type="NCBI Taxonomy" id="449393"/>
    <lineage>
        <taxon>unclassified sequences</taxon>
        <taxon>metagenomes</taxon>
        <taxon>ecological metagenomes</taxon>
    </lineage>
</organism>
<dbReference type="InterPro" id="IPR004464">
    <property type="entry name" value="FBPase_class-2/SBPase"/>
</dbReference>
<dbReference type="PANTHER" id="PTHR30447">
    <property type="entry name" value="FRUCTOSE-1,6-BISPHOSPHATASE CLASS 2"/>
    <property type="match status" value="1"/>
</dbReference>
<dbReference type="GO" id="GO:0030388">
    <property type="term" value="P:fructose 1,6-bisphosphate metabolic process"/>
    <property type="evidence" value="ECO:0007669"/>
    <property type="project" value="TreeGrafter"/>
</dbReference>
<dbReference type="GO" id="GO:0046872">
    <property type="term" value="F:metal ion binding"/>
    <property type="evidence" value="ECO:0007669"/>
    <property type="project" value="UniProtKB-KW"/>
</dbReference>
<name>A0A6J6LAL2_9ZZZZ</name>
<accession>A0A6J6LAL2</accession>
<dbReference type="Pfam" id="PF03320">
    <property type="entry name" value="FBPase_glpX"/>
    <property type="match status" value="1"/>
</dbReference>
<keyword evidence="2" id="KW-0378">Hydrolase</keyword>
<dbReference type="AlphaFoldDB" id="A0A6J6LAL2"/>
<protein>
    <submittedName>
        <fullName evidence="5">Unannotated protein</fullName>
    </submittedName>
</protein>
<evidence type="ECO:0000256" key="2">
    <source>
        <dbReference type="ARBA" id="ARBA00022801"/>
    </source>
</evidence>